<name>A0A6A6E9F9_9PEZI</name>
<evidence type="ECO:0000256" key="2">
    <source>
        <dbReference type="SAM" id="MobiDB-lite"/>
    </source>
</evidence>
<dbReference type="InterPro" id="IPR052982">
    <property type="entry name" value="SRP1/TIP1-like"/>
</dbReference>
<organism evidence="5 6">
    <name type="scientific">Zopfia rhizophila CBS 207.26</name>
    <dbReference type="NCBI Taxonomy" id="1314779"/>
    <lineage>
        <taxon>Eukaryota</taxon>
        <taxon>Fungi</taxon>
        <taxon>Dikarya</taxon>
        <taxon>Ascomycota</taxon>
        <taxon>Pezizomycotina</taxon>
        <taxon>Dothideomycetes</taxon>
        <taxon>Dothideomycetes incertae sedis</taxon>
        <taxon>Zopfiaceae</taxon>
        <taxon>Zopfia</taxon>
    </lineage>
</organism>
<dbReference type="Pfam" id="PF10342">
    <property type="entry name" value="Kre9_KNH"/>
    <property type="match status" value="1"/>
</dbReference>
<feature type="signal peptide" evidence="3">
    <location>
        <begin position="1"/>
        <end position="19"/>
    </location>
</feature>
<dbReference type="InterPro" id="IPR018466">
    <property type="entry name" value="Kre9/Knh1-like_N"/>
</dbReference>
<dbReference type="PANTHER" id="PTHR40633">
    <property type="entry name" value="MATRIX PROTEIN, PUTATIVE (AFU_ORTHOLOGUE AFUA_8G05410)-RELATED"/>
    <property type="match status" value="1"/>
</dbReference>
<evidence type="ECO:0000256" key="1">
    <source>
        <dbReference type="ARBA" id="ARBA00022729"/>
    </source>
</evidence>
<evidence type="ECO:0000259" key="4">
    <source>
        <dbReference type="Pfam" id="PF10342"/>
    </source>
</evidence>
<reference evidence="5" key="1">
    <citation type="journal article" date="2020" name="Stud. Mycol.">
        <title>101 Dothideomycetes genomes: a test case for predicting lifestyles and emergence of pathogens.</title>
        <authorList>
            <person name="Haridas S."/>
            <person name="Albert R."/>
            <person name="Binder M."/>
            <person name="Bloem J."/>
            <person name="Labutti K."/>
            <person name="Salamov A."/>
            <person name="Andreopoulos B."/>
            <person name="Baker S."/>
            <person name="Barry K."/>
            <person name="Bills G."/>
            <person name="Bluhm B."/>
            <person name="Cannon C."/>
            <person name="Castanera R."/>
            <person name="Culley D."/>
            <person name="Daum C."/>
            <person name="Ezra D."/>
            <person name="Gonzalez J."/>
            <person name="Henrissat B."/>
            <person name="Kuo A."/>
            <person name="Liang C."/>
            <person name="Lipzen A."/>
            <person name="Lutzoni F."/>
            <person name="Magnuson J."/>
            <person name="Mondo S."/>
            <person name="Nolan M."/>
            <person name="Ohm R."/>
            <person name="Pangilinan J."/>
            <person name="Park H.-J."/>
            <person name="Ramirez L."/>
            <person name="Alfaro M."/>
            <person name="Sun H."/>
            <person name="Tritt A."/>
            <person name="Yoshinaga Y."/>
            <person name="Zwiers L.-H."/>
            <person name="Turgeon B."/>
            <person name="Goodwin S."/>
            <person name="Spatafora J."/>
            <person name="Crous P."/>
            <person name="Grigoriev I."/>
        </authorList>
    </citation>
    <scope>NUCLEOTIDE SEQUENCE</scope>
    <source>
        <strain evidence="5">CBS 207.26</strain>
    </source>
</reference>
<dbReference type="PANTHER" id="PTHR40633:SF1">
    <property type="entry name" value="GPI ANCHORED SERINE-THREONINE RICH PROTEIN (AFU_ORTHOLOGUE AFUA_1G03630)"/>
    <property type="match status" value="1"/>
</dbReference>
<dbReference type="EMBL" id="ML994628">
    <property type="protein sequence ID" value="KAF2187199.1"/>
    <property type="molecule type" value="Genomic_DNA"/>
</dbReference>
<feature type="chain" id="PRO_5025580249" description="Yeast cell wall synthesis Kre9/Knh1-like N-terminal domain-containing protein" evidence="3">
    <location>
        <begin position="20"/>
        <end position="218"/>
    </location>
</feature>
<keyword evidence="6" id="KW-1185">Reference proteome</keyword>
<feature type="compositionally biased region" description="Low complexity" evidence="2">
    <location>
        <begin position="146"/>
        <end position="191"/>
    </location>
</feature>
<dbReference type="OrthoDB" id="5589325at2759"/>
<evidence type="ECO:0000256" key="3">
    <source>
        <dbReference type="SAM" id="SignalP"/>
    </source>
</evidence>
<keyword evidence="1 3" id="KW-0732">Signal</keyword>
<protein>
    <recommendedName>
        <fullName evidence="4">Yeast cell wall synthesis Kre9/Knh1-like N-terminal domain-containing protein</fullName>
    </recommendedName>
</protein>
<accession>A0A6A6E9F9</accession>
<dbReference type="AlphaFoldDB" id="A0A6A6E9F9"/>
<proteinExistence type="predicted"/>
<feature type="region of interest" description="Disordered" evidence="2">
    <location>
        <begin position="146"/>
        <end position="194"/>
    </location>
</feature>
<evidence type="ECO:0000313" key="6">
    <source>
        <dbReference type="Proteomes" id="UP000800200"/>
    </source>
</evidence>
<sequence>MRFFSTVLAGAAFVAAAFAVEINDFPATAEVGKSYTITYSPANNAPTTFILRKGENDDLTNITTLTTTATGGSYTWNVDRALPNGKDYALQVVQNGESNYIGPIEIKGSSSTASASASSSASASASASTSKSSDSTLSTITSASASASSSVSGNSTISVPTLSRSASAGSSSTARATGSGSPTTAAGGAPSNTGAASTLGSSPLALIFGAVAAMAYLN</sequence>
<feature type="domain" description="Yeast cell wall synthesis Kre9/Knh1-like N-terminal" evidence="4">
    <location>
        <begin position="29"/>
        <end position="99"/>
    </location>
</feature>
<dbReference type="Proteomes" id="UP000800200">
    <property type="component" value="Unassembled WGS sequence"/>
</dbReference>
<gene>
    <name evidence="5" type="ORF">K469DRAFT_630149</name>
</gene>
<evidence type="ECO:0000313" key="5">
    <source>
        <dbReference type="EMBL" id="KAF2187199.1"/>
    </source>
</evidence>